<evidence type="ECO:0000313" key="3">
    <source>
        <dbReference type="Proteomes" id="UP000266841"/>
    </source>
</evidence>
<feature type="compositionally biased region" description="Acidic residues" evidence="1">
    <location>
        <begin position="21"/>
        <end position="32"/>
    </location>
</feature>
<evidence type="ECO:0000256" key="1">
    <source>
        <dbReference type="SAM" id="MobiDB-lite"/>
    </source>
</evidence>
<protein>
    <submittedName>
        <fullName evidence="2">Uncharacterized protein</fullName>
    </submittedName>
</protein>
<feature type="region of interest" description="Disordered" evidence="1">
    <location>
        <begin position="1"/>
        <end position="33"/>
    </location>
</feature>
<feature type="compositionally biased region" description="Acidic residues" evidence="1">
    <location>
        <begin position="102"/>
        <end position="111"/>
    </location>
</feature>
<keyword evidence="3" id="KW-1185">Reference proteome</keyword>
<sequence length="281" mass="29545">MPTLKRRRVAGNTAGRAGSDADADAATSDEGDEHVGLSCCRCRRHLAIDEDHVVLGPCSCTICPSCLLRDHARRGANQLTCAGCGETITSHRMICPARKDSQDDDDQEESVEYAPCDNTSSTVDTPSLQDVAKMHLISKNGLGVALVNEGEILQVILLAVLVLIPGLVSICTITRAAAAALPLPSCCSGDVVNSNGRGTPCNRSDILIQFLAAPSTAASIFPAAALQDSGAERGTARCGPRHGRALALGPAWPRRRQTGWHHRAPVSSAAAVVYSKVRSAY</sequence>
<dbReference type="Proteomes" id="UP000266841">
    <property type="component" value="Unassembled WGS sequence"/>
</dbReference>
<gene>
    <name evidence="2" type="ORF">THAOC_29979</name>
</gene>
<proteinExistence type="predicted"/>
<comment type="caution">
    <text evidence="2">The sequence shown here is derived from an EMBL/GenBank/DDBJ whole genome shotgun (WGS) entry which is preliminary data.</text>
</comment>
<dbReference type="AlphaFoldDB" id="K0RB12"/>
<reference evidence="2 3" key="1">
    <citation type="journal article" date="2012" name="Genome Biol.">
        <title>Genome and low-iron response of an oceanic diatom adapted to chronic iron limitation.</title>
        <authorList>
            <person name="Lommer M."/>
            <person name="Specht M."/>
            <person name="Roy A.S."/>
            <person name="Kraemer L."/>
            <person name="Andreson R."/>
            <person name="Gutowska M.A."/>
            <person name="Wolf J."/>
            <person name="Bergner S.V."/>
            <person name="Schilhabel M.B."/>
            <person name="Klostermeier U.C."/>
            <person name="Beiko R.G."/>
            <person name="Rosenstiel P."/>
            <person name="Hippler M."/>
            <person name="Laroche J."/>
        </authorList>
    </citation>
    <scope>NUCLEOTIDE SEQUENCE [LARGE SCALE GENOMIC DNA]</scope>
    <source>
        <strain evidence="2 3">CCMP1005</strain>
    </source>
</reference>
<evidence type="ECO:0000313" key="2">
    <source>
        <dbReference type="EMBL" id="EJK50908.1"/>
    </source>
</evidence>
<name>K0RB12_THAOC</name>
<organism evidence="2 3">
    <name type="scientific">Thalassiosira oceanica</name>
    <name type="common">Marine diatom</name>
    <dbReference type="NCBI Taxonomy" id="159749"/>
    <lineage>
        <taxon>Eukaryota</taxon>
        <taxon>Sar</taxon>
        <taxon>Stramenopiles</taxon>
        <taxon>Ochrophyta</taxon>
        <taxon>Bacillariophyta</taxon>
        <taxon>Coscinodiscophyceae</taxon>
        <taxon>Thalassiosirophycidae</taxon>
        <taxon>Thalassiosirales</taxon>
        <taxon>Thalassiosiraceae</taxon>
        <taxon>Thalassiosira</taxon>
    </lineage>
</organism>
<accession>K0RB12</accession>
<dbReference type="EMBL" id="AGNL01042639">
    <property type="protein sequence ID" value="EJK50908.1"/>
    <property type="molecule type" value="Genomic_DNA"/>
</dbReference>
<feature type="region of interest" description="Disordered" evidence="1">
    <location>
        <begin position="98"/>
        <end position="124"/>
    </location>
</feature>